<feature type="transmembrane region" description="Helical" evidence="8">
    <location>
        <begin position="159"/>
        <end position="179"/>
    </location>
</feature>
<sequence>MDVDLAGWLVLAVGALLVGFGKTAIGGAVTVSVVAFAAVLPTRESTGVLLLLLLLGDAIAVWTYRRDADLPLLTRLIAPVLVGVLAGAAFLQWAPSRWIAPLIGGIVVVMSLMEIGQRLARVLARRGRARSAGDSEGPAAVPGSTDAHSRTAGRAFGSLAGFTTMVANAGGPVMSLYLVRAGLPVRGFVGTFAWFFAAVNLVKLPFSVGLGLVRPERAPLVLSLVPCVVLGAVVGRWMITRIRRDVFERVVLAVALASGIALLLR</sequence>
<evidence type="ECO:0000256" key="3">
    <source>
        <dbReference type="ARBA" id="ARBA00022448"/>
    </source>
</evidence>
<feature type="transmembrane region" description="Helical" evidence="8">
    <location>
        <begin position="246"/>
        <end position="264"/>
    </location>
</feature>
<dbReference type="InterPro" id="IPR002781">
    <property type="entry name" value="TM_pro_TauE-like"/>
</dbReference>
<comment type="similarity">
    <text evidence="2 8">Belongs to the 4-toluene sulfonate uptake permease (TSUP) (TC 2.A.102) family.</text>
</comment>
<dbReference type="RefSeq" id="WP_009482723.1">
    <property type="nucleotide sequence ID" value="NZ_BAFE01000061.1"/>
</dbReference>
<dbReference type="EMBL" id="BAFE01000061">
    <property type="protein sequence ID" value="GAB48825.1"/>
    <property type="molecule type" value="Genomic_DNA"/>
</dbReference>
<evidence type="ECO:0000256" key="1">
    <source>
        <dbReference type="ARBA" id="ARBA00004651"/>
    </source>
</evidence>
<evidence type="ECO:0000313" key="10">
    <source>
        <dbReference type="Proteomes" id="UP000004367"/>
    </source>
</evidence>
<proteinExistence type="inferred from homology"/>
<feature type="transmembrane region" description="Helical" evidence="8">
    <location>
        <begin position="191"/>
        <end position="213"/>
    </location>
</feature>
<keyword evidence="6 8" id="KW-1133">Transmembrane helix</keyword>
<keyword evidence="10" id="KW-1185">Reference proteome</keyword>
<comment type="subcellular location">
    <subcellularLocation>
        <location evidence="1 8">Cell membrane</location>
        <topology evidence="1 8">Multi-pass membrane protein</topology>
    </subcellularLocation>
</comment>
<keyword evidence="5 8" id="KW-0812">Transmembrane</keyword>
<feature type="transmembrane region" description="Helical" evidence="8">
    <location>
        <begin position="47"/>
        <end position="64"/>
    </location>
</feature>
<name>H5USW7_9MICO</name>
<dbReference type="Proteomes" id="UP000004367">
    <property type="component" value="Unassembled WGS sequence"/>
</dbReference>
<feature type="transmembrane region" description="Helical" evidence="8">
    <location>
        <begin position="99"/>
        <end position="120"/>
    </location>
</feature>
<feature type="transmembrane region" description="Helical" evidence="8">
    <location>
        <begin position="76"/>
        <end position="93"/>
    </location>
</feature>
<protein>
    <recommendedName>
        <fullName evidence="8">Probable membrane transporter protein</fullName>
    </recommendedName>
</protein>
<feature type="transmembrane region" description="Helical" evidence="8">
    <location>
        <begin position="220"/>
        <end position="240"/>
    </location>
</feature>
<keyword evidence="4 8" id="KW-1003">Cell membrane</keyword>
<dbReference type="GO" id="GO:0005886">
    <property type="term" value="C:plasma membrane"/>
    <property type="evidence" value="ECO:0007669"/>
    <property type="project" value="UniProtKB-SubCell"/>
</dbReference>
<reference evidence="9 10" key="1">
    <citation type="submission" date="2012-02" db="EMBL/GenBank/DDBJ databases">
        <title>Whole genome shotgun sequence of Mobilicoccus pelagius NBRC 104925.</title>
        <authorList>
            <person name="Yoshida Y."/>
            <person name="Hosoyama A."/>
            <person name="Tsuchikane K."/>
            <person name="Katsumata H."/>
            <person name="Yamazaki S."/>
            <person name="Fujita N."/>
        </authorList>
    </citation>
    <scope>NUCLEOTIDE SEQUENCE [LARGE SCALE GENOMIC DNA]</scope>
    <source>
        <strain evidence="9 10">NBRC 104925</strain>
    </source>
</reference>
<dbReference type="Pfam" id="PF01925">
    <property type="entry name" value="TauE"/>
    <property type="match status" value="1"/>
</dbReference>
<gene>
    <name evidence="9" type="ORF">MOPEL_083_00300</name>
</gene>
<dbReference type="AlphaFoldDB" id="H5USW7"/>
<accession>H5USW7</accession>
<evidence type="ECO:0000256" key="7">
    <source>
        <dbReference type="ARBA" id="ARBA00023136"/>
    </source>
</evidence>
<evidence type="ECO:0000256" key="2">
    <source>
        <dbReference type="ARBA" id="ARBA00009142"/>
    </source>
</evidence>
<dbReference type="OrthoDB" id="9801058at2"/>
<dbReference type="eggNOG" id="COG0730">
    <property type="taxonomic scope" value="Bacteria"/>
</dbReference>
<organism evidence="9 10">
    <name type="scientific">Mobilicoccus pelagius NBRC 104925</name>
    <dbReference type="NCBI Taxonomy" id="1089455"/>
    <lineage>
        <taxon>Bacteria</taxon>
        <taxon>Bacillati</taxon>
        <taxon>Actinomycetota</taxon>
        <taxon>Actinomycetes</taxon>
        <taxon>Micrococcales</taxon>
        <taxon>Dermatophilaceae</taxon>
        <taxon>Mobilicoccus</taxon>
    </lineage>
</organism>
<evidence type="ECO:0000313" key="9">
    <source>
        <dbReference type="EMBL" id="GAB48825.1"/>
    </source>
</evidence>
<evidence type="ECO:0000256" key="6">
    <source>
        <dbReference type="ARBA" id="ARBA00022989"/>
    </source>
</evidence>
<evidence type="ECO:0000256" key="8">
    <source>
        <dbReference type="RuleBase" id="RU363041"/>
    </source>
</evidence>
<dbReference type="InterPro" id="IPR052017">
    <property type="entry name" value="TSUP"/>
</dbReference>
<evidence type="ECO:0000256" key="4">
    <source>
        <dbReference type="ARBA" id="ARBA00022475"/>
    </source>
</evidence>
<comment type="caution">
    <text evidence="9">The sequence shown here is derived from an EMBL/GenBank/DDBJ whole genome shotgun (WGS) entry which is preliminary data.</text>
</comment>
<dbReference type="STRING" id="1089455.MOPEL_083_00300"/>
<keyword evidence="7 8" id="KW-0472">Membrane</keyword>
<dbReference type="PANTHER" id="PTHR30269">
    <property type="entry name" value="TRANSMEMBRANE PROTEIN YFCA"/>
    <property type="match status" value="1"/>
</dbReference>
<keyword evidence="3" id="KW-0813">Transport</keyword>
<dbReference type="PANTHER" id="PTHR30269:SF23">
    <property type="entry name" value="MEMBRANE TRANSPORTER PROTEIN YDHB-RELATED"/>
    <property type="match status" value="1"/>
</dbReference>
<evidence type="ECO:0000256" key="5">
    <source>
        <dbReference type="ARBA" id="ARBA00022692"/>
    </source>
</evidence>